<dbReference type="AlphaFoldDB" id="A0A511XCW7"/>
<evidence type="ECO:0000313" key="4">
    <source>
        <dbReference type="EMBL" id="GEN60803.1"/>
    </source>
</evidence>
<dbReference type="STRING" id="1120919.GCA_000429165_02797"/>
<gene>
    <name evidence="4" type="ORF">ANI02nite_26870</name>
</gene>
<comment type="cofactor">
    <cofactor evidence="1">
        <name>Zn(2+)</name>
        <dbReference type="ChEBI" id="CHEBI:29105"/>
    </cofactor>
    <text evidence="1">Binds 1 zinc ion per subunit.</text>
</comment>
<comment type="caution">
    <text evidence="4">The sequence shown here is derived from an EMBL/GenBank/DDBJ whole genome shotgun (WGS) entry which is preliminary data.</text>
</comment>
<dbReference type="GO" id="GO:0008237">
    <property type="term" value="F:metallopeptidase activity"/>
    <property type="evidence" value="ECO:0007669"/>
    <property type="project" value="UniProtKB-KW"/>
</dbReference>
<dbReference type="GO" id="GO:0046872">
    <property type="term" value="F:metal ion binding"/>
    <property type="evidence" value="ECO:0007669"/>
    <property type="project" value="UniProtKB-KW"/>
</dbReference>
<feature type="domain" description="Microcystin LR degradation protein MlrC N-terminal" evidence="3">
    <location>
        <begin position="2"/>
        <end position="288"/>
    </location>
</feature>
<dbReference type="Pfam" id="PF07171">
    <property type="entry name" value="MlrC_C"/>
    <property type="match status" value="1"/>
</dbReference>
<evidence type="ECO:0000256" key="1">
    <source>
        <dbReference type="PIRNR" id="PIRNR012702"/>
    </source>
</evidence>
<dbReference type="Pfam" id="PF07364">
    <property type="entry name" value="DUF1485"/>
    <property type="match status" value="1"/>
</dbReference>
<dbReference type="RefSeq" id="WP_026398407.1">
    <property type="nucleotide sequence ID" value="NZ_AUBI01000012.1"/>
</dbReference>
<feature type="domain" description="Microcystin LR degradation protein MlrC C-terminal" evidence="2">
    <location>
        <begin position="299"/>
        <end position="471"/>
    </location>
</feature>
<accession>A0A511XCW7</accession>
<keyword evidence="1" id="KW-0479">Metal-binding</keyword>
<keyword evidence="1" id="KW-0645">Protease</keyword>
<evidence type="ECO:0000259" key="2">
    <source>
        <dbReference type="Pfam" id="PF07171"/>
    </source>
</evidence>
<dbReference type="InterPro" id="IPR015995">
    <property type="entry name" value="MlrC_N"/>
</dbReference>
<proteinExistence type="inferred from homology"/>
<dbReference type="PIRSF" id="PIRSF012702">
    <property type="entry name" value="UCP012702"/>
    <property type="match status" value="1"/>
</dbReference>
<evidence type="ECO:0000313" key="5">
    <source>
        <dbReference type="Proteomes" id="UP000321635"/>
    </source>
</evidence>
<dbReference type="GO" id="GO:0006508">
    <property type="term" value="P:proteolysis"/>
    <property type="evidence" value="ECO:0007669"/>
    <property type="project" value="UniProtKB-KW"/>
</dbReference>
<dbReference type="InterPro" id="IPR010799">
    <property type="entry name" value="MlrC_C"/>
</dbReference>
<dbReference type="Proteomes" id="UP000321635">
    <property type="component" value="Unassembled WGS sequence"/>
</dbReference>
<comment type="function">
    <text evidence="1">Involved in peptidolytic degradation of cyclic heptapeptide hepatotoxin microcystin (MC).</text>
</comment>
<keyword evidence="1" id="KW-0482">Metalloprotease</keyword>
<keyword evidence="1" id="KW-0378">Hydrolase</keyword>
<dbReference type="InterPro" id="IPR009197">
    <property type="entry name" value="MlrC"/>
</dbReference>
<name>A0A511XCW7_9PROT</name>
<reference evidence="4 5" key="1">
    <citation type="submission" date="2019-07" db="EMBL/GenBank/DDBJ databases">
        <title>Whole genome shotgun sequence of Acetobacter nitrogenifigens NBRC 105050.</title>
        <authorList>
            <person name="Hosoyama A."/>
            <person name="Uohara A."/>
            <person name="Ohji S."/>
            <person name="Ichikawa N."/>
        </authorList>
    </citation>
    <scope>NUCLEOTIDE SEQUENCE [LARGE SCALE GENOMIC DNA]</scope>
    <source>
        <strain evidence="4 5">NBRC 105050</strain>
    </source>
</reference>
<dbReference type="EMBL" id="BJYF01000021">
    <property type="protein sequence ID" value="GEN60803.1"/>
    <property type="molecule type" value="Genomic_DNA"/>
</dbReference>
<evidence type="ECO:0000259" key="3">
    <source>
        <dbReference type="Pfam" id="PF07364"/>
    </source>
</evidence>
<protein>
    <recommendedName>
        <fullName evidence="1">Microcystinase C</fullName>
        <shortName evidence="1">MlrC</shortName>
    </recommendedName>
</protein>
<sequence length="489" mass="52525">MRIFIATFGTETNTFSPIMTGRSAFMGDRDWFRNGATDHPTTMASVPLKAWRQLAEAEGHEIIESVCSFAQPAGLTLRGVYEEIRGYIMDDLKAALPVDVVLLSMHGAMVAVGYDDCEGDMLAHVRAIVGTDAVVGTVLDLHCHLTKKMRESANLIVLYKEYPHDDIEPRAIELYRLAVDTAEGRINPVMAEHDCRMLSVWRTPHEPVRSFVDRMQALEGKDGILSVSFAHGFPWADVPDVGAKTLVIADGDAGRAADLAARLAQEIWDMREANEASLLSVDEAIERILTAPPGRPLVLADVSDNAGGGAPSDNTVVLRHLLDSGVEGVALGCIWDPMVVSACLEAGAGETLTLRVGGKCGLTSSDPLDVTGVVRGVTDELLQVGLGGGRSSLGAAAWLEVEGVDVVIVSRRQQTFSPEAFTNLGIDLSSKRAVIVKSAQHFYNRFVGVASEVLFVSAPGCVRPDMAELDLPRAGRPLWPQVADPYASA</sequence>
<keyword evidence="5" id="KW-1185">Reference proteome</keyword>
<comment type="similarity">
    <text evidence="1">Belongs to the peptidase M81 family.</text>
</comment>
<organism evidence="4 5">
    <name type="scientific">Acetobacter nitrogenifigens DSM 23921 = NBRC 105050</name>
    <dbReference type="NCBI Taxonomy" id="1120919"/>
    <lineage>
        <taxon>Bacteria</taxon>
        <taxon>Pseudomonadati</taxon>
        <taxon>Pseudomonadota</taxon>
        <taxon>Alphaproteobacteria</taxon>
        <taxon>Acetobacterales</taxon>
        <taxon>Acetobacteraceae</taxon>
        <taxon>Acetobacter</taxon>
    </lineage>
</organism>
<dbReference type="OrthoDB" id="9782658at2"/>